<dbReference type="GO" id="GO:0005811">
    <property type="term" value="C:lipid droplet"/>
    <property type="evidence" value="ECO:0007669"/>
    <property type="project" value="TreeGrafter"/>
</dbReference>
<evidence type="ECO:0000313" key="3">
    <source>
        <dbReference type="Proteomes" id="UP000634579"/>
    </source>
</evidence>
<dbReference type="InterPro" id="IPR051276">
    <property type="entry name" value="Saccharopine_DH-like_oxidrdct"/>
</dbReference>
<dbReference type="InterPro" id="IPR005097">
    <property type="entry name" value="Sacchrp_dh_NADP-bd"/>
</dbReference>
<dbReference type="Proteomes" id="UP000634579">
    <property type="component" value="Unassembled WGS sequence"/>
</dbReference>
<organism evidence="2 3">
    <name type="scientific">Clavibacter phaseoli</name>
    <dbReference type="NCBI Taxonomy" id="1734031"/>
    <lineage>
        <taxon>Bacteria</taxon>
        <taxon>Bacillati</taxon>
        <taxon>Actinomycetota</taxon>
        <taxon>Actinomycetes</taxon>
        <taxon>Micrococcales</taxon>
        <taxon>Microbacteriaceae</taxon>
        <taxon>Clavibacter</taxon>
    </lineage>
</organism>
<dbReference type="EMBL" id="JADKRP010000008">
    <property type="protein sequence ID" value="MBF4632753.1"/>
    <property type="molecule type" value="Genomic_DNA"/>
</dbReference>
<feature type="domain" description="Saccharopine dehydrogenase NADP binding" evidence="1">
    <location>
        <begin position="16"/>
        <end position="141"/>
    </location>
</feature>
<name>A0A8I0SBV0_9MICO</name>
<accession>A0A8I0SBV0</accession>
<evidence type="ECO:0000313" key="2">
    <source>
        <dbReference type="EMBL" id="MBF4632753.1"/>
    </source>
</evidence>
<dbReference type="Gene3D" id="3.40.50.720">
    <property type="entry name" value="NAD(P)-binding Rossmann-like Domain"/>
    <property type="match status" value="1"/>
</dbReference>
<protein>
    <submittedName>
        <fullName evidence="2">Saccharopine dehydrogenase NADP-binding domain-containing protein</fullName>
    </submittedName>
</protein>
<dbReference type="InterPro" id="IPR036291">
    <property type="entry name" value="NAD(P)-bd_dom_sf"/>
</dbReference>
<dbReference type="SUPFAM" id="SSF51735">
    <property type="entry name" value="NAD(P)-binding Rossmann-fold domains"/>
    <property type="match status" value="1"/>
</dbReference>
<dbReference type="AlphaFoldDB" id="A0A8I0SBV0"/>
<proteinExistence type="predicted"/>
<sequence>MSNNTQHARRRDFDLVVLGATGVTGRLVVARLVELSRGAAEPLRWAAAGRSSERLIAALAEASSAAPVVHVDIRDQTTLAAVAARTHVLLNAAGPYSDTAEDVIEACIEAGTSYVDLSGEIPLLRRVNARFDQTAVRAGVAVVQMAGWEAFPADLTTLVACHDAGEGNVGADGPGAGGTIRSVHVDVTFTRVPDRMRLLQSVSGGTVGSIARQLVDAGANAIRDPASLLPAEGDARAVRRMSPFRFRPHRAHGRVLGPMIPVAFLNPPIVHRTAALLAREAGTAHLPAQYSEGMDRGAARGAAGSIRLLRATPAAVAQRALISTTILPSLFRRKIASVLIHAVPAGSGPSGEALTDWAWEVSARVTAHDGVRASATLHGEGHPGYTATASMIVATAQALIDNPRTGCMTPALALGVDRIRALNLPGLHLVVEPG</sequence>
<dbReference type="GO" id="GO:0005886">
    <property type="term" value="C:plasma membrane"/>
    <property type="evidence" value="ECO:0007669"/>
    <property type="project" value="TreeGrafter"/>
</dbReference>
<dbReference type="GO" id="GO:0009247">
    <property type="term" value="P:glycolipid biosynthetic process"/>
    <property type="evidence" value="ECO:0007669"/>
    <property type="project" value="TreeGrafter"/>
</dbReference>
<evidence type="ECO:0000259" key="1">
    <source>
        <dbReference type="Pfam" id="PF03435"/>
    </source>
</evidence>
<dbReference type="PANTHER" id="PTHR12286">
    <property type="entry name" value="SACCHAROPINE DEHYDROGENASE-LIKE OXIDOREDUCTASE"/>
    <property type="match status" value="1"/>
</dbReference>
<gene>
    <name evidence="2" type="ORF">ITJ42_16155</name>
</gene>
<dbReference type="RefSeq" id="WP_194676317.1">
    <property type="nucleotide sequence ID" value="NZ_JADKRP010000008.1"/>
</dbReference>
<comment type="caution">
    <text evidence="2">The sequence shown here is derived from an EMBL/GenBank/DDBJ whole genome shotgun (WGS) entry which is preliminary data.</text>
</comment>
<reference evidence="2 3" key="1">
    <citation type="submission" date="2020-10" db="EMBL/GenBank/DDBJ databases">
        <title>Draft genome sequences of plant-associated actinobacteria.</title>
        <authorList>
            <person name="Tarlachkov S.V."/>
            <person name="Starodumova I.P."/>
            <person name="Dorofeeva L.V."/>
            <person name="Prisyazhnaya N.V."/>
            <person name="Roubtsova T.V."/>
            <person name="Chizhov V.N."/>
            <person name="Nadler S.A."/>
            <person name="Subbotin S.A."/>
            <person name="Evtushenko L.I."/>
        </authorList>
    </citation>
    <scope>NUCLEOTIDE SEQUENCE [LARGE SCALE GENOMIC DNA]</scope>
    <source>
        <strain evidence="2 3">VKM Ac-2886</strain>
    </source>
</reference>
<dbReference type="PANTHER" id="PTHR12286:SF5">
    <property type="entry name" value="SACCHAROPINE DEHYDROGENASE-LIKE OXIDOREDUCTASE"/>
    <property type="match status" value="1"/>
</dbReference>
<keyword evidence="3" id="KW-1185">Reference proteome</keyword>
<dbReference type="Pfam" id="PF03435">
    <property type="entry name" value="Sacchrp_dh_NADP"/>
    <property type="match status" value="1"/>
</dbReference>